<name>A0A1H7N160_STRJI</name>
<sequence length="115" mass="11534">MSRTISSLVGEPLSQLNAEVTAAGATLAPTGDPQAVRAATDRALGAAAAIAALDDADLLCEPAHDPRALRRAHETLCAARTTALALAVPTGSVEGIDAVLQAIAKGLDTKRVPSA</sequence>
<reference evidence="2" key="1">
    <citation type="submission" date="2016-10" db="EMBL/GenBank/DDBJ databases">
        <authorList>
            <person name="Varghese N."/>
        </authorList>
    </citation>
    <scope>NUCLEOTIDE SEQUENCE [LARGE SCALE GENOMIC DNA]</scope>
    <source>
        <strain evidence="2">DSM 45096 / BCRC 16803 / CGMCC 4.1857 / CIP 109030 / JCM 12277 / KCTC 19219 / NBRC 100920 / 33214</strain>
    </source>
</reference>
<accession>A0A1H7N160</accession>
<dbReference type="RefSeq" id="WP_042447193.1">
    <property type="nucleotide sequence ID" value="NZ_BBPN01000012.1"/>
</dbReference>
<keyword evidence="2" id="KW-1185">Reference proteome</keyword>
<dbReference type="eggNOG" id="ENOG5030NMH">
    <property type="taxonomic scope" value="Bacteria"/>
</dbReference>
<organism evidence="1 2">
    <name type="scientific">Streptacidiphilus jiangxiensis</name>
    <dbReference type="NCBI Taxonomy" id="235985"/>
    <lineage>
        <taxon>Bacteria</taxon>
        <taxon>Bacillati</taxon>
        <taxon>Actinomycetota</taxon>
        <taxon>Actinomycetes</taxon>
        <taxon>Kitasatosporales</taxon>
        <taxon>Streptomycetaceae</taxon>
        <taxon>Streptacidiphilus</taxon>
    </lineage>
</organism>
<protein>
    <submittedName>
        <fullName evidence="1">Uncharacterized protein</fullName>
    </submittedName>
</protein>
<dbReference type="AlphaFoldDB" id="A0A1H7N160"/>
<proteinExistence type="predicted"/>
<evidence type="ECO:0000313" key="1">
    <source>
        <dbReference type="EMBL" id="SEL17059.1"/>
    </source>
</evidence>
<dbReference type="STRING" id="235985.SAMN05414137_106160"/>
<dbReference type="Proteomes" id="UP000183015">
    <property type="component" value="Unassembled WGS sequence"/>
</dbReference>
<dbReference type="EMBL" id="FOAZ01000006">
    <property type="protein sequence ID" value="SEL17059.1"/>
    <property type="molecule type" value="Genomic_DNA"/>
</dbReference>
<evidence type="ECO:0000313" key="2">
    <source>
        <dbReference type="Proteomes" id="UP000183015"/>
    </source>
</evidence>
<dbReference type="OrthoDB" id="3855093at2"/>
<gene>
    <name evidence="1" type="ORF">SAMN05414137_106160</name>
</gene>